<evidence type="ECO:0000313" key="11">
    <source>
        <dbReference type="EMBL" id="PVH21846.1"/>
    </source>
</evidence>
<evidence type="ECO:0000256" key="4">
    <source>
        <dbReference type="ARBA" id="ARBA00022692"/>
    </source>
</evidence>
<feature type="transmembrane region" description="Helical" evidence="10">
    <location>
        <begin position="455"/>
        <end position="475"/>
    </location>
</feature>
<feature type="transmembrane region" description="Helical" evidence="10">
    <location>
        <begin position="83"/>
        <end position="103"/>
    </location>
</feature>
<name>A0A2V1AWG0_9ASCO</name>
<dbReference type="PANTHER" id="PTHR13117:SF5">
    <property type="entry name" value="PROTEIN RFT1 HOMOLOG"/>
    <property type="match status" value="1"/>
</dbReference>
<dbReference type="GeneID" id="37006171"/>
<evidence type="ECO:0000256" key="9">
    <source>
        <dbReference type="ARBA" id="ARBA00045912"/>
    </source>
</evidence>
<dbReference type="Pfam" id="PF04506">
    <property type="entry name" value="Rft-1"/>
    <property type="match status" value="1"/>
</dbReference>
<feature type="transmembrane region" description="Helical" evidence="10">
    <location>
        <begin position="155"/>
        <end position="174"/>
    </location>
</feature>
<dbReference type="InterPro" id="IPR007594">
    <property type="entry name" value="RFT1"/>
</dbReference>
<keyword evidence="7 10" id="KW-0472">Membrane</keyword>
<comment type="function">
    <text evidence="9 10">Intramembrane glycolipid transporter that operates in the biosynthetic pathway of dolichol-linked oligosaccharides, the glycan precursors employed in protein asparagine (N)-glycosylation. The sequential addition of sugars to dolichol pyrophosphate produces dolichol-linked oligosaccharides containing fourteen sugars, including two GlcNAcs, nine mannoses and three glucoses. Once assembled, the oligosaccharide is transferred from the lipid to nascent proteins by oligosaccharyltransferases. The assembly of dolichol-linked oligosaccharides begins on the cytosolic side of the endoplasmic reticulum membrane and finishes in its lumen. RFT1 could mediate the translocation of the cytosolically oriented intermediate DolPP-GlcNAc2Man5, produced by ALG11, into the ER lumen where dolichol-linked oligosaccharides assembly continues. However, the intramembrane lipid transporter activity could not be confirmed in vitro.</text>
</comment>
<comment type="subcellular location">
    <subcellularLocation>
        <location evidence="1 10">Endoplasmic reticulum membrane</location>
        <topology evidence="1 10">Multi-pass membrane protein</topology>
    </subcellularLocation>
</comment>
<dbReference type="PANTHER" id="PTHR13117">
    <property type="entry name" value="ENDOPLASMIC RETICULUM MULTISPAN TRANSMEMBRANE PROTEIN-RELATED"/>
    <property type="match status" value="1"/>
</dbReference>
<keyword evidence="5 10" id="KW-0256">Endoplasmic reticulum</keyword>
<keyword evidence="6 10" id="KW-1133">Transmembrane helix</keyword>
<evidence type="ECO:0000313" key="12">
    <source>
        <dbReference type="Proteomes" id="UP000244309"/>
    </source>
</evidence>
<dbReference type="Proteomes" id="UP000244309">
    <property type="component" value="Unassembled WGS sequence"/>
</dbReference>
<dbReference type="VEuPathDB" id="FungiDB:CXQ85_000840"/>
<dbReference type="GO" id="GO:0006488">
    <property type="term" value="P:dolichol-linked oligosaccharide biosynthetic process"/>
    <property type="evidence" value="ECO:0007669"/>
    <property type="project" value="InterPro"/>
</dbReference>
<reference evidence="11 12" key="1">
    <citation type="submission" date="2017-12" db="EMBL/GenBank/DDBJ databases">
        <title>Genome Sequence of a Multidrug-Resistant Candida haemulonii Isolate from a Patient with Chronic Leg Ulcers in Israel.</title>
        <authorList>
            <person name="Chow N.A."/>
            <person name="Gade L."/>
            <person name="Batra D."/>
            <person name="Rowe L.A."/>
            <person name="Ben-Ami R."/>
            <person name="Loparev V.N."/>
            <person name="Litvintseva A.P."/>
        </authorList>
    </citation>
    <scope>NUCLEOTIDE SEQUENCE [LARGE SCALE GENOMIC DNA]</scope>
    <source>
        <strain evidence="11 12">B11899</strain>
    </source>
</reference>
<feature type="transmembrane region" description="Helical" evidence="10">
    <location>
        <begin position="309"/>
        <end position="334"/>
    </location>
</feature>
<gene>
    <name evidence="11" type="ORF">CXQ85_000840</name>
</gene>
<dbReference type="GO" id="GO:0005789">
    <property type="term" value="C:endoplasmic reticulum membrane"/>
    <property type="evidence" value="ECO:0007669"/>
    <property type="project" value="UniProtKB-SubCell"/>
</dbReference>
<proteinExistence type="inferred from homology"/>
<dbReference type="STRING" id="45357.A0A2V1AWG0"/>
<evidence type="ECO:0000256" key="8">
    <source>
        <dbReference type="ARBA" id="ARBA00044793"/>
    </source>
</evidence>
<dbReference type="GO" id="GO:0034203">
    <property type="term" value="P:glycolipid translocation"/>
    <property type="evidence" value="ECO:0007669"/>
    <property type="project" value="TreeGrafter"/>
</dbReference>
<dbReference type="AlphaFoldDB" id="A0A2V1AWG0"/>
<dbReference type="OrthoDB" id="9979195at2759"/>
<keyword evidence="10" id="KW-0813">Transport</keyword>
<feature type="transmembrane region" description="Helical" evidence="10">
    <location>
        <begin position="123"/>
        <end position="143"/>
    </location>
</feature>
<dbReference type="EMBL" id="PKFO01000005">
    <property type="protein sequence ID" value="PVH21846.1"/>
    <property type="molecule type" value="Genomic_DNA"/>
</dbReference>
<sequence>MSSQTGTPGAAGATFLILAQLFTKLFTFVSNQLLVGSISPEVMGVVAVMEFYVSFVLFFSRESERLTIQRATGSSKGTVQQKIVNFAYIPLLISVPLCIAGYLAVKDTAVLNTSFLLEYRPLAIGLVVVSILLELAVEPLYALTQYELNFKVRSSIESTAVFAKCLLTFVGVTLGKYYSVQNPSGMAVLSFLSGQLGYALVTVVGYLRHFHFRVPKSGKVRDKENKYFLDPALKKLYYTLFFQMLFKLFLTEGDKIMMGYLFDVSQQGTYAVITNYGSIIARLVFLPVEEMLRNSFTRVFSAEKPDTKAAYATMGNLLAFYVYFSILLVLGGYFNGSFLLGTLLGRSAAWRNSDLFSLFPKYILYLPFMAFNGILEAFQSSILKQSQISKYSYFMLFSTIVSSIVSVVLVNEWNYGLTGLIIANITSMTLRIAYCSRSYLVFAKEKGVNLSDVNVLTRTFWPIAYSIFAYILQVQVIGPRSSTFKDFLISGAICFSCLLVFLFNEKNAIKDQIVTTMRRSRGFQDKKTTNIDNSRVTNTKNKNIKKRMESQLPYFTIGTKAIERAVRFASTTGSLSC</sequence>
<protein>
    <recommendedName>
        <fullName evidence="8 10">Man(5)GlcNAc(2)-PP-dolichol translocation protein RFT1</fullName>
    </recommendedName>
</protein>
<comment type="similarity">
    <text evidence="3 10">Belongs to the RFT1 family.</text>
</comment>
<feature type="transmembrane region" description="Helical" evidence="10">
    <location>
        <begin position="415"/>
        <end position="434"/>
    </location>
</feature>
<keyword evidence="12" id="KW-1185">Reference proteome</keyword>
<dbReference type="RefSeq" id="XP_025342786.1">
    <property type="nucleotide sequence ID" value="XM_025484571.1"/>
</dbReference>
<feature type="transmembrane region" description="Helical" evidence="10">
    <location>
        <begin position="42"/>
        <end position="60"/>
    </location>
</feature>
<evidence type="ECO:0000256" key="5">
    <source>
        <dbReference type="ARBA" id="ARBA00022824"/>
    </source>
</evidence>
<evidence type="ECO:0000256" key="7">
    <source>
        <dbReference type="ARBA" id="ARBA00023136"/>
    </source>
</evidence>
<feature type="transmembrane region" description="Helical" evidence="10">
    <location>
        <begin position="12"/>
        <end position="30"/>
    </location>
</feature>
<keyword evidence="4 10" id="KW-0812">Transmembrane</keyword>
<feature type="transmembrane region" description="Helical" evidence="10">
    <location>
        <begin position="186"/>
        <end position="207"/>
    </location>
</feature>
<evidence type="ECO:0000256" key="2">
    <source>
        <dbReference type="ARBA" id="ARBA00004922"/>
    </source>
</evidence>
<feature type="transmembrane region" description="Helical" evidence="10">
    <location>
        <begin position="362"/>
        <end position="379"/>
    </location>
</feature>
<organism evidence="11 12">
    <name type="scientific">Candidozyma haemuli</name>
    <dbReference type="NCBI Taxonomy" id="45357"/>
    <lineage>
        <taxon>Eukaryota</taxon>
        <taxon>Fungi</taxon>
        <taxon>Dikarya</taxon>
        <taxon>Ascomycota</taxon>
        <taxon>Saccharomycotina</taxon>
        <taxon>Pichiomycetes</taxon>
        <taxon>Metschnikowiaceae</taxon>
        <taxon>Candidozyma</taxon>
    </lineage>
</organism>
<comment type="caution">
    <text evidence="11">The sequence shown here is derived from an EMBL/GenBank/DDBJ whole genome shotgun (WGS) entry which is preliminary data.</text>
</comment>
<evidence type="ECO:0000256" key="10">
    <source>
        <dbReference type="RuleBase" id="RU365067"/>
    </source>
</evidence>
<evidence type="ECO:0000256" key="6">
    <source>
        <dbReference type="ARBA" id="ARBA00022989"/>
    </source>
</evidence>
<feature type="transmembrane region" description="Helical" evidence="10">
    <location>
        <begin position="487"/>
        <end position="503"/>
    </location>
</feature>
<evidence type="ECO:0000256" key="1">
    <source>
        <dbReference type="ARBA" id="ARBA00004477"/>
    </source>
</evidence>
<feature type="transmembrane region" description="Helical" evidence="10">
    <location>
        <begin position="391"/>
        <end position="409"/>
    </location>
</feature>
<comment type="pathway">
    <text evidence="2">Protein modification; protein glycosylation.</text>
</comment>
<accession>A0A2V1AWG0</accession>
<evidence type="ECO:0000256" key="3">
    <source>
        <dbReference type="ARBA" id="ARBA00010288"/>
    </source>
</evidence>